<dbReference type="Proteomes" id="UP000244904">
    <property type="component" value="Unassembled WGS sequence"/>
</dbReference>
<reference evidence="3" key="1">
    <citation type="submission" date="2018-03" db="EMBL/GenBank/DDBJ databases">
        <authorList>
            <person name="Rodrigo-Torres L."/>
            <person name="Arahal R. D."/>
            <person name="Lucena T."/>
        </authorList>
    </citation>
    <scope>NUCLEOTIDE SEQUENCE [LARGE SCALE GENOMIC DNA]</scope>
    <source>
        <strain evidence="3">CECT 8871</strain>
    </source>
</reference>
<gene>
    <name evidence="2" type="ORF">PRI8871_01855</name>
</gene>
<evidence type="ECO:0000313" key="2">
    <source>
        <dbReference type="EMBL" id="SPF80053.1"/>
    </source>
</evidence>
<dbReference type="InterPro" id="IPR036374">
    <property type="entry name" value="OxRdtase_Mopterin-bd_sf"/>
</dbReference>
<protein>
    <recommendedName>
        <fullName evidence="4">Oxidoreductase molybdopterin-binding domain-containing protein</fullName>
    </recommendedName>
</protein>
<name>A0A2R8AVK8_9RHOB</name>
<sequence>MKRKNFLWTVLSTISVMFVATFATAQEVLLTVVDNSKEIRAEFSEADLLAIEQQSFTTSTIWTEGEIEFSGPSVKDILAAAGASDGDLLMTALNDYTVEVPRDAIAGNIPIVALRKDGEPYGVREKGPLWVVFPYDDSANYRTEAVFSYSIWQLVKIEVSDK</sequence>
<proteinExistence type="predicted"/>
<dbReference type="OrthoDB" id="9798763at2"/>
<evidence type="ECO:0008006" key="4">
    <source>
        <dbReference type="Google" id="ProtNLM"/>
    </source>
</evidence>
<dbReference type="RefSeq" id="WP_108885935.1">
    <property type="nucleotide sequence ID" value="NZ_OMOJ01000003.1"/>
</dbReference>
<dbReference type="AlphaFoldDB" id="A0A2R8AVK8"/>
<organism evidence="2 3">
    <name type="scientific">Pseudoprimorskyibacter insulae</name>
    <dbReference type="NCBI Taxonomy" id="1695997"/>
    <lineage>
        <taxon>Bacteria</taxon>
        <taxon>Pseudomonadati</taxon>
        <taxon>Pseudomonadota</taxon>
        <taxon>Alphaproteobacteria</taxon>
        <taxon>Rhodobacterales</taxon>
        <taxon>Paracoccaceae</taxon>
        <taxon>Pseudoprimorskyibacter</taxon>
    </lineage>
</organism>
<evidence type="ECO:0000313" key="3">
    <source>
        <dbReference type="Proteomes" id="UP000244904"/>
    </source>
</evidence>
<dbReference type="EMBL" id="OMOJ01000003">
    <property type="protein sequence ID" value="SPF80053.1"/>
    <property type="molecule type" value="Genomic_DNA"/>
</dbReference>
<feature type="signal peptide" evidence="1">
    <location>
        <begin position="1"/>
        <end position="25"/>
    </location>
</feature>
<keyword evidence="3" id="KW-1185">Reference proteome</keyword>
<evidence type="ECO:0000256" key="1">
    <source>
        <dbReference type="SAM" id="SignalP"/>
    </source>
</evidence>
<accession>A0A2R8AVK8</accession>
<keyword evidence="1" id="KW-0732">Signal</keyword>
<dbReference type="SUPFAM" id="SSF56524">
    <property type="entry name" value="Oxidoreductase molybdopterin-binding domain"/>
    <property type="match status" value="1"/>
</dbReference>
<feature type="chain" id="PRO_5015349734" description="Oxidoreductase molybdopterin-binding domain-containing protein" evidence="1">
    <location>
        <begin position="26"/>
        <end position="162"/>
    </location>
</feature>